<evidence type="ECO:0000313" key="1">
    <source>
        <dbReference type="Proteomes" id="UP000887566"/>
    </source>
</evidence>
<name>A0A914VK90_9BILA</name>
<dbReference type="Proteomes" id="UP000887566">
    <property type="component" value="Unplaced"/>
</dbReference>
<dbReference type="WBParaSite" id="PSAMB.scaffold20181size751.g38029.t1">
    <property type="protein sequence ID" value="PSAMB.scaffold20181size751.g38029.t1"/>
    <property type="gene ID" value="PSAMB.scaffold20181size751.g38029"/>
</dbReference>
<sequence length="52" mass="5626">GKSNFNAVILSDADNSRIAAKVSRLSVRIAGVASAKNIGIYHSIFWQHSLEL</sequence>
<organism evidence="1 2">
    <name type="scientific">Plectus sambesii</name>
    <dbReference type="NCBI Taxonomy" id="2011161"/>
    <lineage>
        <taxon>Eukaryota</taxon>
        <taxon>Metazoa</taxon>
        <taxon>Ecdysozoa</taxon>
        <taxon>Nematoda</taxon>
        <taxon>Chromadorea</taxon>
        <taxon>Plectida</taxon>
        <taxon>Plectina</taxon>
        <taxon>Plectoidea</taxon>
        <taxon>Plectidae</taxon>
        <taxon>Plectus</taxon>
    </lineage>
</organism>
<evidence type="ECO:0000313" key="2">
    <source>
        <dbReference type="WBParaSite" id="PSAMB.scaffold20181size751.g38029.t1"/>
    </source>
</evidence>
<proteinExistence type="predicted"/>
<keyword evidence="1" id="KW-1185">Reference proteome</keyword>
<reference evidence="2" key="1">
    <citation type="submission" date="2022-11" db="UniProtKB">
        <authorList>
            <consortium name="WormBaseParasite"/>
        </authorList>
    </citation>
    <scope>IDENTIFICATION</scope>
</reference>
<dbReference type="AlphaFoldDB" id="A0A914VK90"/>
<protein>
    <submittedName>
        <fullName evidence="2">Uncharacterized protein</fullName>
    </submittedName>
</protein>
<accession>A0A914VK90</accession>